<protein>
    <submittedName>
        <fullName evidence="1">Uncharacterized protein</fullName>
    </submittedName>
</protein>
<comment type="caution">
    <text evidence="1">The sequence shown here is derived from an EMBL/GenBank/DDBJ whole genome shotgun (WGS) entry which is preliminary data.</text>
</comment>
<name>A0A0F8Y632_9ZZZZ</name>
<dbReference type="EMBL" id="LAZR01068438">
    <property type="protein sequence ID" value="KKK49634.1"/>
    <property type="molecule type" value="Genomic_DNA"/>
</dbReference>
<feature type="non-terminal residue" evidence="1">
    <location>
        <position position="339"/>
    </location>
</feature>
<organism evidence="1">
    <name type="scientific">marine sediment metagenome</name>
    <dbReference type="NCBI Taxonomy" id="412755"/>
    <lineage>
        <taxon>unclassified sequences</taxon>
        <taxon>metagenomes</taxon>
        <taxon>ecological metagenomes</taxon>
    </lineage>
</organism>
<accession>A0A0F8Y632</accession>
<reference evidence="1" key="1">
    <citation type="journal article" date="2015" name="Nature">
        <title>Complex archaea that bridge the gap between prokaryotes and eukaryotes.</title>
        <authorList>
            <person name="Spang A."/>
            <person name="Saw J.H."/>
            <person name="Jorgensen S.L."/>
            <person name="Zaremba-Niedzwiedzka K."/>
            <person name="Martijn J."/>
            <person name="Lind A.E."/>
            <person name="van Eijk R."/>
            <person name="Schleper C."/>
            <person name="Guy L."/>
            <person name="Ettema T.J."/>
        </authorList>
    </citation>
    <scope>NUCLEOTIDE SEQUENCE</scope>
</reference>
<dbReference type="AlphaFoldDB" id="A0A0F8Y632"/>
<proteinExistence type="predicted"/>
<sequence length="339" mass="38889">ITYYNTYGETDKLQLRLNIEADGSWYYGAMIWAISSTDSRTYRFDTSSFMSGFTSFDDFSIEYVMTGDGSILYVTDLTLLDYRVLVPAMVDVDALIHLDSITSEDTLEDVQLTYAYKTDVSQLQELSVWNYNLAGGAGDWEVIDPVRYTSFAPQVYNIGPDYINSSYDIKFKLYSENPNNAFSFYLEQFKIDYSYTRTQGPINADISQIIGDVNHLLNQYDDPGFPNYQKLYDVTVSFDYKFTKDPAHSTYSDYANFELTRGANVISDPLTKDGITNPYSTSFVFDSNSLNDFTVKFEISNGELILSNMNYDIKFKCLDLSGNIILQQDFEVNYPYEFQ</sequence>
<gene>
    <name evidence="1" type="ORF">LCGC14_3133090</name>
</gene>
<evidence type="ECO:0000313" key="1">
    <source>
        <dbReference type="EMBL" id="KKK49634.1"/>
    </source>
</evidence>
<feature type="non-terminal residue" evidence="1">
    <location>
        <position position="1"/>
    </location>
</feature>